<dbReference type="CDD" id="cd16389">
    <property type="entry name" value="FIN"/>
    <property type="match status" value="1"/>
</dbReference>
<evidence type="ECO:0000313" key="1">
    <source>
        <dbReference type="EMBL" id="STY61311.1"/>
    </source>
</evidence>
<dbReference type="Pfam" id="PF22162">
    <property type="entry name" value="PFIN"/>
    <property type="match status" value="1"/>
</dbReference>
<dbReference type="EMBL" id="UGPN01000002">
    <property type="protein sequence ID" value="STY61311.1"/>
    <property type="molecule type" value="Genomic_DNA"/>
</dbReference>
<dbReference type="InterPro" id="IPR035615">
    <property type="entry name" value="FiwA/Osa"/>
</dbReference>
<dbReference type="AlphaFoldDB" id="A0A378MYM6"/>
<organism evidence="1 2">
    <name type="scientific">Mannheimia haemolytica</name>
    <name type="common">Pasteurella haemolytica</name>
    <dbReference type="NCBI Taxonomy" id="75985"/>
    <lineage>
        <taxon>Bacteria</taxon>
        <taxon>Pseudomonadati</taxon>
        <taxon>Pseudomonadota</taxon>
        <taxon>Gammaproteobacteria</taxon>
        <taxon>Pasteurellales</taxon>
        <taxon>Pasteurellaceae</taxon>
        <taxon>Mannheimia</taxon>
    </lineage>
</organism>
<dbReference type="Proteomes" id="UP000254802">
    <property type="component" value="Unassembled WGS sequence"/>
</dbReference>
<dbReference type="InterPro" id="IPR054044">
    <property type="entry name" value="PFIN"/>
</dbReference>
<name>A0A378MYM6_MANHA</name>
<sequence length="218" mass="26008">MLGTIMELRKFPHHIIFIEQAKYGLQNYLLFELLTRTGQAVYFKHPIFHTPNKEMRIVFVQDHKFLSLWQNMQFPQEPQLSFGNESAWRNDRKFLWAEKALSQGREQPVNLAEVTCTEYLKRIPIYEKRFCWFSKFVGYKHSNQVECSFIDGITRTIWLLANGVRQFPVYVYNEQEAVLLAKYAGIHQNAYYDLNELNIELEELINGKNLYEPLSWQE</sequence>
<accession>A0A378MYM6</accession>
<gene>
    <name evidence="1" type="ORF">NCTC10638_02522</name>
</gene>
<reference evidence="1 2" key="1">
    <citation type="submission" date="2018-06" db="EMBL/GenBank/DDBJ databases">
        <authorList>
            <consortium name="Pathogen Informatics"/>
            <person name="Doyle S."/>
        </authorList>
    </citation>
    <scope>NUCLEOTIDE SEQUENCE [LARGE SCALE GENOMIC DNA]</scope>
    <source>
        <strain evidence="1 2">NCTC10638</strain>
    </source>
</reference>
<proteinExistence type="predicted"/>
<evidence type="ECO:0000313" key="2">
    <source>
        <dbReference type="Proteomes" id="UP000254802"/>
    </source>
</evidence>
<protein>
    <submittedName>
        <fullName evidence="1">Uncharacterized protein</fullName>
    </submittedName>
</protein>